<dbReference type="InterPro" id="IPR002104">
    <property type="entry name" value="Integrase_catalytic"/>
</dbReference>
<dbReference type="PANTHER" id="PTHR30349">
    <property type="entry name" value="PHAGE INTEGRASE-RELATED"/>
    <property type="match status" value="1"/>
</dbReference>
<dbReference type="SUPFAM" id="SSF56349">
    <property type="entry name" value="DNA breaking-rejoining enzymes"/>
    <property type="match status" value="1"/>
</dbReference>
<keyword evidence="7" id="KW-0229">DNA integration</keyword>
<evidence type="ECO:0000256" key="10">
    <source>
        <dbReference type="ARBA" id="ARBA00023306"/>
    </source>
</evidence>
<dbReference type="Pfam" id="PF02899">
    <property type="entry name" value="Phage_int_SAM_1"/>
    <property type="match status" value="1"/>
</dbReference>
<organism evidence="14 15">
    <name type="scientific">Clostridium omnivorum</name>
    <dbReference type="NCBI Taxonomy" id="1604902"/>
    <lineage>
        <taxon>Bacteria</taxon>
        <taxon>Bacillati</taxon>
        <taxon>Bacillota</taxon>
        <taxon>Clostridia</taxon>
        <taxon>Eubacteriales</taxon>
        <taxon>Clostridiaceae</taxon>
        <taxon>Clostridium</taxon>
    </lineage>
</organism>
<evidence type="ECO:0000256" key="9">
    <source>
        <dbReference type="ARBA" id="ARBA00023172"/>
    </source>
</evidence>
<comment type="similarity">
    <text evidence="3">Belongs to the 'phage' integrase family.</text>
</comment>
<feature type="domain" description="Core-binding (CB)" evidence="13">
    <location>
        <begin position="17"/>
        <end position="106"/>
    </location>
</feature>
<dbReference type="Gene3D" id="1.10.150.130">
    <property type="match status" value="1"/>
</dbReference>
<evidence type="ECO:0000313" key="14">
    <source>
        <dbReference type="EMBL" id="GLC32658.1"/>
    </source>
</evidence>
<dbReference type="InterPro" id="IPR011010">
    <property type="entry name" value="DNA_brk_join_enz"/>
</dbReference>
<keyword evidence="6" id="KW-0159">Chromosome partition</keyword>
<evidence type="ECO:0000256" key="8">
    <source>
        <dbReference type="ARBA" id="ARBA00023125"/>
    </source>
</evidence>
<accession>A0ABQ5NBP8</accession>
<comment type="function">
    <text evidence="1">Site-specific tyrosine recombinase, which acts by catalyzing the cutting and rejoining of the recombining DNA molecules.</text>
</comment>
<comment type="subcellular location">
    <subcellularLocation>
        <location evidence="2">Cytoplasm</location>
    </subcellularLocation>
</comment>
<evidence type="ECO:0000256" key="3">
    <source>
        <dbReference type="ARBA" id="ARBA00008857"/>
    </source>
</evidence>
<dbReference type="InterPro" id="IPR004107">
    <property type="entry name" value="Integrase_SAM-like_N"/>
</dbReference>
<gene>
    <name evidence="14" type="primary">xerD</name>
    <name evidence="14" type="ORF">bsdE14_40680</name>
</gene>
<dbReference type="PANTHER" id="PTHR30349:SF77">
    <property type="entry name" value="TYROSINE RECOMBINASE XERC"/>
    <property type="match status" value="1"/>
</dbReference>
<keyword evidence="15" id="KW-1185">Reference proteome</keyword>
<evidence type="ECO:0000313" key="15">
    <source>
        <dbReference type="Proteomes" id="UP001208567"/>
    </source>
</evidence>
<reference evidence="14 15" key="1">
    <citation type="journal article" date="2024" name="Int. J. Syst. Evol. Microbiol.">
        <title>Clostridium omnivorum sp. nov., isolated from anoxic soil under the treatment of reductive soil disinfestation.</title>
        <authorList>
            <person name="Ueki A."/>
            <person name="Tonouchi A."/>
            <person name="Kaku N."/>
            <person name="Honma S."/>
            <person name="Ueki K."/>
        </authorList>
    </citation>
    <scope>NUCLEOTIDE SEQUENCE [LARGE SCALE GENOMIC DNA]</scope>
    <source>
        <strain evidence="14 15">E14</strain>
    </source>
</reference>
<evidence type="ECO:0000256" key="5">
    <source>
        <dbReference type="ARBA" id="ARBA00022618"/>
    </source>
</evidence>
<keyword evidence="9" id="KW-0233">DNA recombination</keyword>
<dbReference type="Pfam" id="PF00589">
    <property type="entry name" value="Phage_integrase"/>
    <property type="match status" value="1"/>
</dbReference>
<sequence>MEDSSLIKIEPKRKLSTFVIPDNTHFIRHFLNNKYKKNEHTAKSYEIDIKEFFKVNMVEDITLNDIKAVTVFDVEDYIIGLIDLGRASSTIHRKVSSLSSLYKWLLKYQDNSRNISLIQFNPFNNMSDVKPTLTHDDTEFLSRDEAALLLNSIGTESITDLRNKAIIGLALITGARKSEILNIKLKHITNILGYDVIRVTRKRGKKDLIKINTHVKDLIMEYINRTGRSIETNQEDYLFIGHSSNKQNGEKLNPATLNKIISNYCCKFNINKKIKVHSLRHTAITIAIQKGASLEKVQAFAGHESAYTTARYVHSINKLQDNAGDLIDVFED</sequence>
<dbReference type="InterPro" id="IPR010998">
    <property type="entry name" value="Integrase_recombinase_N"/>
</dbReference>
<keyword evidence="10" id="KW-0131">Cell cycle</keyword>
<comment type="caution">
    <text evidence="14">The sequence shown here is derived from an EMBL/GenBank/DDBJ whole genome shotgun (WGS) entry which is preliminary data.</text>
</comment>
<dbReference type="Gene3D" id="1.10.443.10">
    <property type="entry name" value="Intergrase catalytic core"/>
    <property type="match status" value="1"/>
</dbReference>
<feature type="domain" description="Tyr recombinase" evidence="12">
    <location>
        <begin position="136"/>
        <end position="325"/>
    </location>
</feature>
<evidence type="ECO:0000256" key="11">
    <source>
        <dbReference type="PROSITE-ProRule" id="PRU01248"/>
    </source>
</evidence>
<dbReference type="InterPro" id="IPR013762">
    <property type="entry name" value="Integrase-like_cat_sf"/>
</dbReference>
<evidence type="ECO:0000259" key="12">
    <source>
        <dbReference type="PROSITE" id="PS51898"/>
    </source>
</evidence>
<dbReference type="InterPro" id="IPR044068">
    <property type="entry name" value="CB"/>
</dbReference>
<evidence type="ECO:0000256" key="1">
    <source>
        <dbReference type="ARBA" id="ARBA00003283"/>
    </source>
</evidence>
<evidence type="ECO:0000256" key="2">
    <source>
        <dbReference type="ARBA" id="ARBA00004496"/>
    </source>
</evidence>
<evidence type="ECO:0000256" key="4">
    <source>
        <dbReference type="ARBA" id="ARBA00022490"/>
    </source>
</evidence>
<keyword evidence="5" id="KW-0132">Cell division</keyword>
<dbReference type="EMBL" id="BRXR01000001">
    <property type="protein sequence ID" value="GLC32658.1"/>
    <property type="molecule type" value="Genomic_DNA"/>
</dbReference>
<keyword evidence="4" id="KW-0963">Cytoplasm</keyword>
<keyword evidence="8 11" id="KW-0238">DNA-binding</keyword>
<dbReference type="CDD" id="cd00397">
    <property type="entry name" value="DNA_BRE_C"/>
    <property type="match status" value="1"/>
</dbReference>
<evidence type="ECO:0000256" key="7">
    <source>
        <dbReference type="ARBA" id="ARBA00022908"/>
    </source>
</evidence>
<protein>
    <submittedName>
        <fullName evidence="14">Tyrosine recombinase XerD</fullName>
    </submittedName>
</protein>
<dbReference type="PROSITE" id="PS51900">
    <property type="entry name" value="CB"/>
    <property type="match status" value="1"/>
</dbReference>
<name>A0ABQ5NBP8_9CLOT</name>
<dbReference type="PROSITE" id="PS51898">
    <property type="entry name" value="TYR_RECOMBINASE"/>
    <property type="match status" value="1"/>
</dbReference>
<evidence type="ECO:0000256" key="6">
    <source>
        <dbReference type="ARBA" id="ARBA00022829"/>
    </source>
</evidence>
<dbReference type="RefSeq" id="WP_264851969.1">
    <property type="nucleotide sequence ID" value="NZ_BRXR01000001.1"/>
</dbReference>
<dbReference type="InterPro" id="IPR050090">
    <property type="entry name" value="Tyrosine_recombinase_XerCD"/>
</dbReference>
<dbReference type="Proteomes" id="UP001208567">
    <property type="component" value="Unassembled WGS sequence"/>
</dbReference>
<proteinExistence type="inferred from homology"/>
<evidence type="ECO:0000259" key="13">
    <source>
        <dbReference type="PROSITE" id="PS51900"/>
    </source>
</evidence>